<dbReference type="Pfam" id="PF24568">
    <property type="entry name" value="CC_PcsB"/>
    <property type="match status" value="1"/>
</dbReference>
<organism evidence="6 7">
    <name type="scientific">Eubacterium maltosivorans</name>
    <dbReference type="NCBI Taxonomy" id="2041044"/>
    <lineage>
        <taxon>Bacteria</taxon>
        <taxon>Bacillati</taxon>
        <taxon>Bacillota</taxon>
        <taxon>Clostridia</taxon>
        <taxon>Eubacteriales</taxon>
        <taxon>Eubacteriaceae</taxon>
        <taxon>Eubacterium</taxon>
    </lineage>
</organism>
<name>A0A4P9C713_EUBML</name>
<evidence type="ECO:0000313" key="6">
    <source>
        <dbReference type="EMBL" id="QCT70491.1"/>
    </source>
</evidence>
<keyword evidence="7" id="KW-1185">Reference proteome</keyword>
<dbReference type="InterPro" id="IPR011055">
    <property type="entry name" value="Dup_hybrid_motif"/>
</dbReference>
<feature type="domain" description="Peptidoglycan hydrolase PcsB coiled-coil" evidence="5">
    <location>
        <begin position="114"/>
        <end position="182"/>
    </location>
</feature>
<reference evidence="6 7" key="1">
    <citation type="submission" date="2018-05" db="EMBL/GenBank/DDBJ databases">
        <title>Genome comparison of Eubacterium sp.</title>
        <authorList>
            <person name="Feng Y."/>
            <person name="Sanchez-Andrea I."/>
            <person name="Stams A.J.M."/>
            <person name="De Vos W.M."/>
        </authorList>
    </citation>
    <scope>NUCLEOTIDE SEQUENCE [LARGE SCALE GENOMIC DNA]</scope>
    <source>
        <strain evidence="6 7">YI</strain>
    </source>
</reference>
<evidence type="ECO:0000256" key="2">
    <source>
        <dbReference type="SAM" id="Coils"/>
    </source>
</evidence>
<dbReference type="InterPro" id="IPR016047">
    <property type="entry name" value="M23ase_b-sheet_dom"/>
</dbReference>
<evidence type="ECO:0000259" key="4">
    <source>
        <dbReference type="Pfam" id="PF01551"/>
    </source>
</evidence>
<dbReference type="Proteomes" id="UP000218387">
    <property type="component" value="Chromosome"/>
</dbReference>
<dbReference type="Pfam" id="PF01551">
    <property type="entry name" value="Peptidase_M23"/>
    <property type="match status" value="1"/>
</dbReference>
<feature type="region of interest" description="Disordered" evidence="3">
    <location>
        <begin position="258"/>
        <end position="305"/>
    </location>
</feature>
<accession>A0A4P9C713</accession>
<feature type="domain" description="M23ase beta-sheet core" evidence="4">
    <location>
        <begin position="338"/>
        <end position="430"/>
    </location>
</feature>
<dbReference type="PANTHER" id="PTHR21666">
    <property type="entry name" value="PEPTIDASE-RELATED"/>
    <property type="match status" value="1"/>
</dbReference>
<feature type="coiled-coil region" evidence="2">
    <location>
        <begin position="36"/>
        <end position="95"/>
    </location>
</feature>
<dbReference type="AlphaFoldDB" id="A0A4P9C713"/>
<dbReference type="Gene3D" id="2.70.70.10">
    <property type="entry name" value="Glucose Permease (Domain IIA)"/>
    <property type="match status" value="1"/>
</dbReference>
<keyword evidence="1" id="KW-0732">Signal</keyword>
<dbReference type="InterPro" id="IPR057309">
    <property type="entry name" value="PcsB_CC"/>
</dbReference>
<keyword evidence="2" id="KW-0175">Coiled coil</keyword>
<evidence type="ECO:0000256" key="3">
    <source>
        <dbReference type="SAM" id="MobiDB-lite"/>
    </source>
</evidence>
<sequence length="436" mass="47967">MKILFESQEENMKKKSIFSLTLVLLFFISAVLSPVYAESEEELQKKKAEASQKKAEYEYQIDMKQNTAEGIENEINKAEEKIKTITDKVNAFDGQISEINTNLEMKNQQLAGTQAKQAEQEKDLEERLRVMYMFGNEGYASVLFSSTSFTDFIAKADMIRLIAQADRNVVNALETTAKQVKTQQEEIKADKEQLESLKQEQEIALASQNDIKEQEKILLAENQHVIDELQAKADAEQAVYAAADNSLAAIAAEREAQAQQQLNDWKNNQGGGNNTGSGNESGNTGDGSGSTEEQPKPDPGPAPSVGLVWPIASQYHPIYWDDMYGDRIHPITGVWTWHSGYDMAAPEGTSVFAPGDGIVTYADWNGGYGKCVMIAVDGGTVLLGHLSSIAVSEGQFVRQGEHVGGVGTTGNSTGNHLHLSFLVNGNYVDPLNYMHW</sequence>
<dbReference type="EMBL" id="CP029487">
    <property type="protein sequence ID" value="QCT70491.1"/>
    <property type="molecule type" value="Genomic_DNA"/>
</dbReference>
<evidence type="ECO:0000256" key="1">
    <source>
        <dbReference type="ARBA" id="ARBA00022729"/>
    </source>
</evidence>
<dbReference type="KEGG" id="emt:CPZ25_003860"/>
<dbReference type="SUPFAM" id="SSF51261">
    <property type="entry name" value="Duplicated hybrid motif"/>
    <property type="match status" value="1"/>
</dbReference>
<protein>
    <submittedName>
        <fullName evidence="6">Uncharacterized protein</fullName>
    </submittedName>
</protein>
<dbReference type="Gene3D" id="6.10.250.3150">
    <property type="match status" value="1"/>
</dbReference>
<evidence type="ECO:0000313" key="7">
    <source>
        <dbReference type="Proteomes" id="UP000218387"/>
    </source>
</evidence>
<gene>
    <name evidence="6" type="ORF">CPZ25_003860</name>
</gene>
<proteinExistence type="predicted"/>
<evidence type="ECO:0000259" key="5">
    <source>
        <dbReference type="Pfam" id="PF24568"/>
    </source>
</evidence>
<dbReference type="InterPro" id="IPR050570">
    <property type="entry name" value="Cell_wall_metabolism_enzyme"/>
</dbReference>
<dbReference type="GO" id="GO:0004222">
    <property type="term" value="F:metalloendopeptidase activity"/>
    <property type="evidence" value="ECO:0007669"/>
    <property type="project" value="TreeGrafter"/>
</dbReference>
<dbReference type="PANTHER" id="PTHR21666:SF270">
    <property type="entry name" value="MUREIN HYDROLASE ACTIVATOR ENVC"/>
    <property type="match status" value="1"/>
</dbReference>
<dbReference type="CDD" id="cd12797">
    <property type="entry name" value="M23_peptidase"/>
    <property type="match status" value="1"/>
</dbReference>